<dbReference type="SMART" id="SM00220">
    <property type="entry name" value="S_TKc"/>
    <property type="match status" value="1"/>
</dbReference>
<comment type="caution">
    <text evidence="8">The sequence shown here is derived from an EMBL/GenBank/DDBJ whole genome shotgun (WGS) entry which is preliminary data.</text>
</comment>
<evidence type="ECO:0000256" key="2">
    <source>
        <dbReference type="ARBA" id="ARBA00022741"/>
    </source>
</evidence>
<dbReference type="InterPro" id="IPR000719">
    <property type="entry name" value="Prot_kinase_dom"/>
</dbReference>
<dbReference type="GO" id="GO:0016020">
    <property type="term" value="C:membrane"/>
    <property type="evidence" value="ECO:0007669"/>
    <property type="project" value="TreeGrafter"/>
</dbReference>
<reference evidence="9" key="1">
    <citation type="submission" date="2017-09" db="EMBL/GenBank/DDBJ databases">
        <title>Depth-based differentiation of microbial function through sediment-hosted aquifers and enrichment of novel symbionts in the deep terrestrial subsurface.</title>
        <authorList>
            <person name="Probst A.J."/>
            <person name="Ladd B."/>
            <person name="Jarett J.K."/>
            <person name="Geller-Mcgrath D.E."/>
            <person name="Sieber C.M.K."/>
            <person name="Emerson J.B."/>
            <person name="Anantharaman K."/>
            <person name="Thomas B.C."/>
            <person name="Malmstrom R."/>
            <person name="Stieglmeier M."/>
            <person name="Klingl A."/>
            <person name="Woyke T."/>
            <person name="Ryan C.M."/>
            <person name="Banfield J.F."/>
        </authorList>
    </citation>
    <scope>NUCLEOTIDE SEQUENCE [LARGE SCALE GENOMIC DNA]</scope>
</reference>
<protein>
    <recommendedName>
        <fullName evidence="7">Protein kinase domain-containing protein</fullName>
    </recommendedName>
</protein>
<dbReference type="GO" id="GO:0004674">
    <property type="term" value="F:protein serine/threonine kinase activity"/>
    <property type="evidence" value="ECO:0007669"/>
    <property type="project" value="InterPro"/>
</dbReference>
<dbReference type="PANTHER" id="PTHR24348">
    <property type="entry name" value="SERINE/THREONINE-PROTEIN KINASE UNC-51-RELATED"/>
    <property type="match status" value="1"/>
</dbReference>
<evidence type="ECO:0000313" key="8">
    <source>
        <dbReference type="EMBL" id="PIR77151.1"/>
    </source>
</evidence>
<sequence length="455" mass="51450">METPSITPEERVEQNKVSDIKIGEKIKGKIPAIEIRKTKEVEPGTIENGKYRFTKKLGEGAMGSVWEVDDITKCYEKNGKEECANAVVKVLKSGATVTEQAKQRLRQELDTMIKSESEFVARVYDVYEEEGETRIVMEKINGKDGGDLLKDMLKNREQYSPERREQLGAAIAYQVALALEEMQKVGIVHRDLKVANIMLVDGVFENFPLVKVLDFGVAKEMQPEENSTKPFDSQNFLPITPNETPQMNNLTRDGVIMGTPFYMPPEMGDSFLDKKTSPRDSEFAKADTYALAMMSYIITAANNPFSMKNRKDAFVREQKKNNEFPPLHEQLGYESPTRYTQLIETLMDGDPTERQIMIIDKDGVRKRLSEMQEGEGYEDKTIISLKNPTEIKTAIRDAIVEEYPELAQEDPFSITALPSRDKQSSSPTQQEESPQPPATTPPKSGFFNKIKGLFS</sequence>
<gene>
    <name evidence="8" type="ORF">COU30_04045</name>
</gene>
<dbReference type="GO" id="GO:0000407">
    <property type="term" value="C:phagophore assembly site"/>
    <property type="evidence" value="ECO:0007669"/>
    <property type="project" value="TreeGrafter"/>
</dbReference>
<evidence type="ECO:0000256" key="4">
    <source>
        <dbReference type="ARBA" id="ARBA00022840"/>
    </source>
</evidence>
<evidence type="ECO:0000256" key="1">
    <source>
        <dbReference type="ARBA" id="ARBA00022679"/>
    </source>
</evidence>
<feature type="compositionally biased region" description="Low complexity" evidence="6">
    <location>
        <begin position="424"/>
        <end position="433"/>
    </location>
</feature>
<dbReference type="EMBL" id="PFBW01000178">
    <property type="protein sequence ID" value="PIR77151.1"/>
    <property type="molecule type" value="Genomic_DNA"/>
</dbReference>
<evidence type="ECO:0000256" key="3">
    <source>
        <dbReference type="ARBA" id="ARBA00022777"/>
    </source>
</evidence>
<keyword evidence="3" id="KW-0418">Kinase</keyword>
<evidence type="ECO:0000256" key="5">
    <source>
        <dbReference type="PROSITE-ProRule" id="PRU10141"/>
    </source>
</evidence>
<dbReference type="PANTHER" id="PTHR24348:SF22">
    <property type="entry name" value="NON-SPECIFIC SERINE_THREONINE PROTEIN KINASE"/>
    <property type="match status" value="1"/>
</dbReference>
<dbReference type="InterPro" id="IPR008271">
    <property type="entry name" value="Ser/Thr_kinase_AS"/>
</dbReference>
<dbReference type="Gene3D" id="1.10.510.10">
    <property type="entry name" value="Transferase(Phosphotransferase) domain 1"/>
    <property type="match status" value="1"/>
</dbReference>
<dbReference type="GO" id="GO:0005829">
    <property type="term" value="C:cytosol"/>
    <property type="evidence" value="ECO:0007669"/>
    <property type="project" value="TreeGrafter"/>
</dbReference>
<feature type="region of interest" description="Disordered" evidence="6">
    <location>
        <begin position="224"/>
        <end position="249"/>
    </location>
</feature>
<feature type="region of interest" description="Disordered" evidence="6">
    <location>
        <begin position="406"/>
        <end position="455"/>
    </location>
</feature>
<dbReference type="PROSITE" id="PS00108">
    <property type="entry name" value="PROTEIN_KINASE_ST"/>
    <property type="match status" value="1"/>
</dbReference>
<keyword evidence="2 5" id="KW-0547">Nucleotide-binding</keyword>
<organism evidence="8 9">
    <name type="scientific">Candidatus Magasanikbacteria bacterium CG10_big_fil_rev_8_21_14_0_10_38_6</name>
    <dbReference type="NCBI Taxonomy" id="1974647"/>
    <lineage>
        <taxon>Bacteria</taxon>
        <taxon>Candidatus Magasanikiibacteriota</taxon>
    </lineage>
</organism>
<accession>A0A2M6P0C3</accession>
<dbReference type="PROSITE" id="PS50011">
    <property type="entry name" value="PROTEIN_KINASE_DOM"/>
    <property type="match status" value="1"/>
</dbReference>
<dbReference type="InterPro" id="IPR017441">
    <property type="entry name" value="Protein_kinase_ATP_BS"/>
</dbReference>
<feature type="domain" description="Protein kinase" evidence="7">
    <location>
        <begin position="51"/>
        <end position="368"/>
    </location>
</feature>
<dbReference type="AlphaFoldDB" id="A0A2M6P0C3"/>
<evidence type="ECO:0000256" key="6">
    <source>
        <dbReference type="SAM" id="MobiDB-lite"/>
    </source>
</evidence>
<dbReference type="Proteomes" id="UP000228528">
    <property type="component" value="Unassembled WGS sequence"/>
</dbReference>
<dbReference type="PROSITE" id="PS00107">
    <property type="entry name" value="PROTEIN_KINASE_ATP"/>
    <property type="match status" value="1"/>
</dbReference>
<keyword evidence="4 5" id="KW-0067">ATP-binding</keyword>
<proteinExistence type="predicted"/>
<dbReference type="InterPro" id="IPR045269">
    <property type="entry name" value="Atg1-like"/>
</dbReference>
<evidence type="ECO:0000259" key="7">
    <source>
        <dbReference type="PROSITE" id="PS50011"/>
    </source>
</evidence>
<dbReference type="GO" id="GO:0005524">
    <property type="term" value="F:ATP binding"/>
    <property type="evidence" value="ECO:0007669"/>
    <property type="project" value="UniProtKB-UniRule"/>
</dbReference>
<keyword evidence="1" id="KW-0808">Transferase</keyword>
<dbReference type="CDD" id="cd14014">
    <property type="entry name" value="STKc_PknB_like"/>
    <property type="match status" value="1"/>
</dbReference>
<dbReference type="SUPFAM" id="SSF56112">
    <property type="entry name" value="Protein kinase-like (PK-like)"/>
    <property type="match status" value="1"/>
</dbReference>
<dbReference type="InterPro" id="IPR011009">
    <property type="entry name" value="Kinase-like_dom_sf"/>
</dbReference>
<name>A0A2M6P0C3_9BACT</name>
<dbReference type="GO" id="GO:0005776">
    <property type="term" value="C:autophagosome"/>
    <property type="evidence" value="ECO:0007669"/>
    <property type="project" value="TreeGrafter"/>
</dbReference>
<feature type="binding site" evidence="5">
    <location>
        <position position="89"/>
    </location>
    <ligand>
        <name>ATP</name>
        <dbReference type="ChEBI" id="CHEBI:30616"/>
    </ligand>
</feature>
<evidence type="ECO:0000313" key="9">
    <source>
        <dbReference type="Proteomes" id="UP000228528"/>
    </source>
</evidence>
<dbReference type="Pfam" id="PF00069">
    <property type="entry name" value="Pkinase"/>
    <property type="match status" value="1"/>
</dbReference>